<dbReference type="EMBL" id="JAQOSQ010000002">
    <property type="protein sequence ID" value="MDJ1182115.1"/>
    <property type="molecule type" value="Genomic_DNA"/>
</dbReference>
<keyword evidence="4" id="KW-1185">Reference proteome</keyword>
<evidence type="ECO:0000313" key="3">
    <source>
        <dbReference type="EMBL" id="MDJ1182115.1"/>
    </source>
</evidence>
<reference evidence="3 4" key="1">
    <citation type="submission" date="2023-01" db="EMBL/GenBank/DDBJ databases">
        <title>Novel diversity within Roseofilum (Cyanobacteria; Desertifilaceae) from marine benthic mats with descriptions of four novel species.</title>
        <authorList>
            <person name="Wang Y."/>
            <person name="Berthold D.E."/>
            <person name="Hu J."/>
            <person name="Lefler F.W."/>
            <person name="Laughinghouse H.D. IV."/>
        </authorList>
    </citation>
    <scope>NUCLEOTIDE SEQUENCE [LARGE SCALE GENOMIC DNA]</scope>
    <source>
        <strain evidence="3 4">BLCC-M143</strain>
    </source>
</reference>
<dbReference type="RefSeq" id="WP_283756768.1">
    <property type="nucleotide sequence ID" value="NZ_JAQOSQ010000002.1"/>
</dbReference>
<feature type="chain" id="PRO_5046823195" evidence="2">
    <location>
        <begin position="28"/>
        <end position="186"/>
    </location>
</feature>
<feature type="compositionally biased region" description="Acidic residues" evidence="1">
    <location>
        <begin position="139"/>
        <end position="150"/>
    </location>
</feature>
<name>A0ABT7BSF0_9CYAN</name>
<evidence type="ECO:0000256" key="1">
    <source>
        <dbReference type="SAM" id="MobiDB-lite"/>
    </source>
</evidence>
<protein>
    <submittedName>
        <fullName evidence="3">Uncharacterized protein</fullName>
    </submittedName>
</protein>
<sequence length="186" mass="20264">MANFIPKKLLVIASLAIVQIPSMTTLASIAIDPTTNILVNTDTSKKENPEPEDDLIVPPNFQLAFVEPDDDASDDDPIVPTPARFAFVEVEEEEEEDIVPTNVVPTSFDIKLAGNNGNPKKQDGSSQSISPPNAAVEFVDTEGSEPDDDPIVPPNWTLEVSRTDRDEENDPIVPTNIEYESTYSIG</sequence>
<organism evidence="3 4">
    <name type="scientific">Roseofilum casamattae BLCC-M143</name>
    <dbReference type="NCBI Taxonomy" id="3022442"/>
    <lineage>
        <taxon>Bacteria</taxon>
        <taxon>Bacillati</taxon>
        <taxon>Cyanobacteriota</taxon>
        <taxon>Cyanophyceae</taxon>
        <taxon>Desertifilales</taxon>
        <taxon>Desertifilaceae</taxon>
        <taxon>Roseofilum</taxon>
        <taxon>Roseofilum casamattae</taxon>
    </lineage>
</organism>
<accession>A0ABT7BSF0</accession>
<comment type="caution">
    <text evidence="3">The sequence shown here is derived from an EMBL/GenBank/DDBJ whole genome shotgun (WGS) entry which is preliminary data.</text>
</comment>
<evidence type="ECO:0000256" key="2">
    <source>
        <dbReference type="SAM" id="SignalP"/>
    </source>
</evidence>
<dbReference type="Proteomes" id="UP001232992">
    <property type="component" value="Unassembled WGS sequence"/>
</dbReference>
<feature type="compositionally biased region" description="Polar residues" evidence="1">
    <location>
        <begin position="115"/>
        <end position="131"/>
    </location>
</feature>
<feature type="region of interest" description="Disordered" evidence="1">
    <location>
        <begin position="111"/>
        <end position="172"/>
    </location>
</feature>
<gene>
    <name evidence="3" type="ORF">PMH09_02820</name>
</gene>
<feature type="signal peptide" evidence="2">
    <location>
        <begin position="1"/>
        <end position="27"/>
    </location>
</feature>
<evidence type="ECO:0000313" key="4">
    <source>
        <dbReference type="Proteomes" id="UP001232992"/>
    </source>
</evidence>
<keyword evidence="2" id="KW-0732">Signal</keyword>
<proteinExistence type="predicted"/>